<organism evidence="3 4">
    <name type="scientific">Corynebacterium nuruki</name>
    <dbReference type="NCBI Taxonomy" id="1032851"/>
    <lineage>
        <taxon>Bacteria</taxon>
        <taxon>Bacillati</taxon>
        <taxon>Actinomycetota</taxon>
        <taxon>Actinomycetes</taxon>
        <taxon>Mycobacteriales</taxon>
        <taxon>Corynebacteriaceae</taxon>
        <taxon>Corynebacterium</taxon>
    </lineage>
</organism>
<reference evidence="3 4" key="1">
    <citation type="journal article" date="2018" name="Nat. Biotechnol.">
        <title>A standardized bacterial taxonomy based on genome phylogeny substantially revises the tree of life.</title>
        <authorList>
            <person name="Parks D.H."/>
            <person name="Chuvochina M."/>
            <person name="Waite D.W."/>
            <person name="Rinke C."/>
            <person name="Skarshewski A."/>
            <person name="Chaumeil P.A."/>
            <person name="Hugenholtz P."/>
        </authorList>
    </citation>
    <scope>NUCLEOTIDE SEQUENCE [LARGE SCALE GENOMIC DNA]</scope>
    <source>
        <strain evidence="3">UBA11247</strain>
    </source>
</reference>
<comment type="caution">
    <text evidence="3">The sequence shown here is derived from an EMBL/GenBank/DDBJ whole genome shotgun (WGS) entry which is preliminary data.</text>
</comment>
<dbReference type="EMBL" id="DQID01000241">
    <property type="protein sequence ID" value="HCT14964.1"/>
    <property type="molecule type" value="Genomic_DNA"/>
</dbReference>
<keyword evidence="2" id="KW-0472">Membrane</keyword>
<dbReference type="AlphaFoldDB" id="A0A3D4T0A1"/>
<evidence type="ECO:0000313" key="3">
    <source>
        <dbReference type="EMBL" id="HCT14964.1"/>
    </source>
</evidence>
<keyword evidence="2" id="KW-1133">Transmembrane helix</keyword>
<sequence>MSDTQDTPETARAEANRKRRSAIDRRVTQLTQESGGDLAKAERSAAGTIVLGRVTPWLAIGLIMVFVAIFLPHSGKVFGYDVLLFSQRAEDYVTTMPERIYAWLALIGGVLLPLGTLFSKSSVVAWVNWAFAAVGAFYCVLAIGFRNSRPPTEPGSGPSIGLFIGGIGLLVIVFTLSSRLFRRSAVQSAINALRRDAVHRDEDSRAAQQVLRTGLQPHDDAVVVDDRRARARARRERAGRDSGADSSDSSGSTGSTGSTDGSAGADGAGQSS</sequence>
<evidence type="ECO:0000256" key="2">
    <source>
        <dbReference type="SAM" id="Phobius"/>
    </source>
</evidence>
<feature type="compositionally biased region" description="Basic and acidic residues" evidence="1">
    <location>
        <begin position="9"/>
        <end position="21"/>
    </location>
</feature>
<dbReference type="Proteomes" id="UP000261739">
    <property type="component" value="Unassembled WGS sequence"/>
</dbReference>
<evidence type="ECO:0000313" key="4">
    <source>
        <dbReference type="Proteomes" id="UP000261739"/>
    </source>
</evidence>
<dbReference type="STRING" id="863239.GCA_000213935_02633"/>
<feature type="region of interest" description="Disordered" evidence="1">
    <location>
        <begin position="1"/>
        <end position="21"/>
    </location>
</feature>
<gene>
    <name evidence="3" type="ORF">DIW82_09335</name>
</gene>
<protein>
    <submittedName>
        <fullName evidence="3">Uncharacterized protein</fullName>
    </submittedName>
</protein>
<accession>A0A3D4T0A1</accession>
<name>A0A3D4T0A1_9CORY</name>
<keyword evidence="2" id="KW-0812">Transmembrane</keyword>
<feature type="transmembrane region" description="Helical" evidence="2">
    <location>
        <begin position="50"/>
        <end position="71"/>
    </location>
</feature>
<feature type="transmembrane region" description="Helical" evidence="2">
    <location>
        <begin position="157"/>
        <end position="176"/>
    </location>
</feature>
<feature type="transmembrane region" description="Helical" evidence="2">
    <location>
        <begin position="126"/>
        <end position="145"/>
    </location>
</feature>
<feature type="region of interest" description="Disordered" evidence="1">
    <location>
        <begin position="225"/>
        <end position="272"/>
    </location>
</feature>
<evidence type="ECO:0000256" key="1">
    <source>
        <dbReference type="SAM" id="MobiDB-lite"/>
    </source>
</evidence>
<proteinExistence type="predicted"/>
<dbReference type="RefSeq" id="WP_010118824.1">
    <property type="nucleotide sequence ID" value="NZ_DAITTW010000032.1"/>
</dbReference>
<feature type="compositionally biased region" description="Low complexity" evidence="1">
    <location>
        <begin position="244"/>
        <end position="272"/>
    </location>
</feature>
<feature type="transmembrane region" description="Helical" evidence="2">
    <location>
        <begin position="100"/>
        <end position="119"/>
    </location>
</feature>